<gene>
    <name evidence="3" type="ORF">J1TS3_20620</name>
</gene>
<name>A0ABQ4K708_9BACI</name>
<protein>
    <recommendedName>
        <fullName evidence="2">BFD-like [2Fe-2S]-binding domain-containing protein</fullName>
    </recommendedName>
</protein>
<keyword evidence="1" id="KW-0560">Oxidoreductase</keyword>
<evidence type="ECO:0000259" key="2">
    <source>
        <dbReference type="Pfam" id="PF04324"/>
    </source>
</evidence>
<dbReference type="Gene3D" id="1.10.10.1100">
    <property type="entry name" value="BFD-like [2Fe-2S]-binding domain"/>
    <property type="match status" value="1"/>
</dbReference>
<dbReference type="EMBL" id="BOQT01000006">
    <property type="protein sequence ID" value="GIN20928.1"/>
    <property type="molecule type" value="Genomic_DNA"/>
</dbReference>
<dbReference type="Proteomes" id="UP000680279">
    <property type="component" value="Unassembled WGS sequence"/>
</dbReference>
<evidence type="ECO:0000313" key="4">
    <source>
        <dbReference type="Proteomes" id="UP000680279"/>
    </source>
</evidence>
<evidence type="ECO:0000256" key="1">
    <source>
        <dbReference type="ARBA" id="ARBA00023002"/>
    </source>
</evidence>
<dbReference type="CDD" id="cd19946">
    <property type="entry name" value="GlpA-like_Fer2_BFD-like"/>
    <property type="match status" value="1"/>
</dbReference>
<dbReference type="RefSeq" id="WP_018706064.1">
    <property type="nucleotide sequence ID" value="NZ_BOQT01000006.1"/>
</dbReference>
<keyword evidence="4" id="KW-1185">Reference proteome</keyword>
<evidence type="ECO:0000313" key="3">
    <source>
        <dbReference type="EMBL" id="GIN20928.1"/>
    </source>
</evidence>
<feature type="domain" description="BFD-like [2Fe-2S]-binding" evidence="2">
    <location>
        <begin position="6"/>
        <end position="57"/>
    </location>
</feature>
<dbReference type="InterPro" id="IPR051691">
    <property type="entry name" value="Metab_Enz_Cyan_OpOx_G3PDH"/>
</dbReference>
<organism evidence="3 4">
    <name type="scientific">Siminovitchia fordii</name>
    <dbReference type="NCBI Taxonomy" id="254759"/>
    <lineage>
        <taxon>Bacteria</taxon>
        <taxon>Bacillati</taxon>
        <taxon>Bacillota</taxon>
        <taxon>Bacilli</taxon>
        <taxon>Bacillales</taxon>
        <taxon>Bacillaceae</taxon>
        <taxon>Siminovitchia</taxon>
    </lineage>
</organism>
<dbReference type="Pfam" id="PF04324">
    <property type="entry name" value="Fer2_BFD"/>
    <property type="match status" value="1"/>
</dbReference>
<reference evidence="3 4" key="1">
    <citation type="submission" date="2021-03" db="EMBL/GenBank/DDBJ databases">
        <title>Antimicrobial resistance genes in bacteria isolated from Japanese honey, and their potential for conferring macrolide and lincosamide resistance in the American foulbrood pathogen Paenibacillus larvae.</title>
        <authorList>
            <person name="Okamoto M."/>
            <person name="Kumagai M."/>
            <person name="Kanamori H."/>
            <person name="Takamatsu D."/>
        </authorList>
    </citation>
    <scope>NUCLEOTIDE SEQUENCE [LARGE SCALE GENOMIC DNA]</scope>
    <source>
        <strain evidence="3 4">J1TS3</strain>
    </source>
</reference>
<dbReference type="InterPro" id="IPR041854">
    <property type="entry name" value="BFD-like_2Fe2S-bd_dom_sf"/>
</dbReference>
<dbReference type="PANTHER" id="PTHR42949">
    <property type="entry name" value="ANAEROBIC GLYCEROL-3-PHOSPHATE DEHYDROGENASE SUBUNIT B"/>
    <property type="match status" value="1"/>
</dbReference>
<comment type="caution">
    <text evidence="3">The sequence shown here is derived from an EMBL/GenBank/DDBJ whole genome shotgun (WGS) entry which is preliminary data.</text>
</comment>
<dbReference type="PANTHER" id="PTHR42949:SF3">
    <property type="entry name" value="ANAEROBIC GLYCEROL-3-PHOSPHATE DEHYDROGENASE SUBUNIT B"/>
    <property type="match status" value="1"/>
</dbReference>
<proteinExistence type="predicted"/>
<dbReference type="InterPro" id="IPR007419">
    <property type="entry name" value="BFD-like_2Fe2S-bd_dom"/>
</dbReference>
<sequence>MDEFTIICSCEEITLGEIETAIQSGAHTFDDIKRLTRCGMGPCQAKICSSMVRQVISQSLDKPLGKVKLPRMRMPLKLTRIGVLAGKETSSSVISVFGESASKEGVNHEKSI</sequence>
<accession>A0ABQ4K708</accession>